<dbReference type="PROSITE" id="PS00107">
    <property type="entry name" value="PROTEIN_KINASE_ATP"/>
    <property type="match status" value="1"/>
</dbReference>
<evidence type="ECO:0000256" key="2">
    <source>
        <dbReference type="ARBA" id="ARBA00022490"/>
    </source>
</evidence>
<feature type="region of interest" description="Disordered" evidence="11">
    <location>
        <begin position="379"/>
        <end position="410"/>
    </location>
</feature>
<dbReference type="FunFam" id="3.30.200.20:FF:000081">
    <property type="entry name" value="Octicosapeptide/phox/Bem1p domain kinase superfamily protein"/>
    <property type="match status" value="1"/>
</dbReference>
<keyword evidence="7" id="KW-0418">Kinase</keyword>
<evidence type="ECO:0000313" key="13">
    <source>
        <dbReference type="EMBL" id="KAG1363995.1"/>
    </source>
</evidence>
<evidence type="ECO:0000256" key="8">
    <source>
        <dbReference type="ARBA" id="ARBA00022840"/>
    </source>
</evidence>
<dbReference type="GO" id="GO:0004674">
    <property type="term" value="F:protein serine/threonine kinase activity"/>
    <property type="evidence" value="ECO:0007669"/>
    <property type="project" value="UniProtKB-KW"/>
</dbReference>
<comment type="subcellular location">
    <subcellularLocation>
        <location evidence="1">Cytoplasm</location>
    </subcellularLocation>
</comment>
<dbReference type="InterPro" id="IPR000719">
    <property type="entry name" value="Prot_kinase_dom"/>
</dbReference>
<name>A0A8K0NA68_COCNU</name>
<evidence type="ECO:0000256" key="10">
    <source>
        <dbReference type="PROSITE-ProRule" id="PRU10141"/>
    </source>
</evidence>
<keyword evidence="8 10" id="KW-0067">ATP-binding</keyword>
<dbReference type="CDD" id="cd06410">
    <property type="entry name" value="PB1_UP2"/>
    <property type="match status" value="1"/>
</dbReference>
<keyword evidence="4" id="KW-0597">Phosphoprotein</keyword>
<keyword evidence="14" id="KW-1185">Reference proteome</keyword>
<accession>A0A8K0NA68</accession>
<dbReference type="GO" id="GO:0010928">
    <property type="term" value="P:regulation of auxin mediated signaling pathway"/>
    <property type="evidence" value="ECO:0007669"/>
    <property type="project" value="UniProtKB-ARBA"/>
</dbReference>
<keyword evidence="9" id="KW-0927">Auxin signaling pathway</keyword>
<reference evidence="13" key="2">
    <citation type="submission" date="2019-07" db="EMBL/GenBank/DDBJ databases">
        <authorList>
            <person name="Yang Y."/>
            <person name="Bocs S."/>
            <person name="Baudouin L."/>
        </authorList>
    </citation>
    <scope>NUCLEOTIDE SEQUENCE</scope>
    <source>
        <tissue evidence="13">Spear leaf of Hainan Tall coconut</tissue>
    </source>
</reference>
<dbReference type="InterPro" id="IPR008271">
    <property type="entry name" value="Ser/Thr_kinase_AS"/>
</dbReference>
<dbReference type="Pfam" id="PF07714">
    <property type="entry name" value="PK_Tyr_Ser-Thr"/>
    <property type="match status" value="1"/>
</dbReference>
<feature type="compositionally biased region" description="Basic and acidic residues" evidence="11">
    <location>
        <begin position="825"/>
        <end position="837"/>
    </location>
</feature>
<evidence type="ECO:0000256" key="7">
    <source>
        <dbReference type="ARBA" id="ARBA00022777"/>
    </source>
</evidence>
<sequence length="1211" mass="130759">MAVDPKDLRPPSSDQLDGAADDDHPTTSSSPKVKLLCSYGGKILPRPSDGALRYAGGDSRIITVRRDSTFPEIVRKMADAYGGPTLIRYQLPGEDLDNLISVSAPEDLENMMDEYDKLTQDGSTPKLRVFLFPPSDLSANSSSSDLHDAALQYIEAVNGLNDSGDMRRKDSIASLSSMQAEAAADDYSEGMSPALLSPTAIAPHDLSRLVFGSAGAPVALIPDAPGFSSAPCSSVQAQILNSNRPELPPPVAPYVPQGYVEPQHAHSMNPQSLGMAGVPQPVNVLGVPSTHINMAPPTSQVNSTVPIKTRVDTNLEENPFGRLARLHSNPNYKPLSQLPPLPQVYLQPQNGEQYGLGPRLPSSQGQTVRLEDRNFCQKPLPHAHSDTHGNASGSAIPQTGPMLQSHHSESMVSLQALPKIVTGAVAGSGVETQAESVVPVAQLGAYGFTQVPEMPRNDERLVPPNAANLSHAKVFVPVSVGLPGNKRASPGMFIQSPQSYHEDLLQGQLPGSMGLPQYHVKQDVINKPFVANAGSVGKSSSQEAEQLVQDSVPVLSHDYIKPIDGMMKALHASPSEASSLPEQWKPAVPAVPPATNIPNDLRSKNPRLVVESSHLVRPQVGGNVMPISNAFINSRIIPDGTTGIPVDPLPSTSLGITHLHNVQLPNNNSVLTMTGNNGAYPNYFETGVGPVIPDEQLLGAPKYSYSNKFAYSDNTAHKIPGGDCKSEDLQFHLNEVPHDVSITMSNNSRSPLSATSSHSGIEEQLDSQFCSEDPRKIVGNMHGLPPRPKRVPSKESVTMKDSCTESHSADSKGSHAAIVIEEGDFDHPHDSLNKDSSMEPVQPPLEGDEHMKQDVGAFSEGIAASTPQSSERPMPEFFAREPKESGPSFNKGSGILKTNLNTNDHKSGVIKSKQAEKIFLGFPNADDIGRMQIIKNSDLEELQELGSGMFGTVYHGKWRGSDVAIKRINDRCFSGKPSEQERMRADFWNEACKLADLHHPNVVAFYGVVLDGPGGSVATVTEYMVSGSLRHALQKNDKPLDRCKRLLIAMDVAFGMEYLHSKKIIHFDLKSDNLLVNLRDPQRPICKVCDLGLSKVKCQTLISGGVRGTLPWMAPELLSTNNNLVSEKVDVFSFGIVMWELLTGEEPYADLHYGAIIGGIVSNTLRPPVPESCDPDWRSLMEQCWSAEASERPSFTDIASRLRSMAASLPD</sequence>
<dbReference type="OrthoDB" id="4062651at2759"/>
<evidence type="ECO:0000259" key="12">
    <source>
        <dbReference type="PROSITE" id="PS50011"/>
    </source>
</evidence>
<dbReference type="GO" id="GO:0009734">
    <property type="term" value="P:auxin-activated signaling pathway"/>
    <property type="evidence" value="ECO:0007669"/>
    <property type="project" value="UniProtKB-KW"/>
</dbReference>
<evidence type="ECO:0000313" key="14">
    <source>
        <dbReference type="Proteomes" id="UP000797356"/>
    </source>
</evidence>
<gene>
    <name evidence="13" type="ORF">COCNU_11G008220</name>
</gene>
<dbReference type="InterPro" id="IPR011009">
    <property type="entry name" value="Kinase-like_dom_sf"/>
</dbReference>
<feature type="region of interest" description="Disordered" evidence="11">
    <location>
        <begin position="742"/>
        <end position="762"/>
    </location>
</feature>
<protein>
    <recommendedName>
        <fullName evidence="12">Protein kinase domain-containing protein</fullName>
    </recommendedName>
</protein>
<keyword evidence="2" id="KW-0963">Cytoplasm</keyword>
<evidence type="ECO:0000256" key="11">
    <source>
        <dbReference type="SAM" id="MobiDB-lite"/>
    </source>
</evidence>
<keyword evidence="5" id="KW-0808">Transferase</keyword>
<dbReference type="GO" id="GO:0005524">
    <property type="term" value="F:ATP binding"/>
    <property type="evidence" value="ECO:0007669"/>
    <property type="project" value="UniProtKB-UniRule"/>
</dbReference>
<evidence type="ECO:0000256" key="1">
    <source>
        <dbReference type="ARBA" id="ARBA00004496"/>
    </source>
</evidence>
<keyword evidence="6 10" id="KW-0547">Nucleotide-binding</keyword>
<feature type="binding site" evidence="10">
    <location>
        <position position="966"/>
    </location>
    <ligand>
        <name>ATP</name>
        <dbReference type="ChEBI" id="CHEBI:30616"/>
    </ligand>
</feature>
<dbReference type="Proteomes" id="UP000797356">
    <property type="component" value="Chromosome 11"/>
</dbReference>
<feature type="compositionally biased region" description="Polar residues" evidence="11">
    <location>
        <begin position="388"/>
        <end position="397"/>
    </location>
</feature>
<reference evidence="13" key="1">
    <citation type="journal article" date="2017" name="Gigascience">
        <title>The genome draft of coconut (Cocos nucifera).</title>
        <authorList>
            <person name="Xiao Y."/>
            <person name="Xu P."/>
            <person name="Fan H."/>
            <person name="Baudouin L."/>
            <person name="Xia W."/>
            <person name="Bocs S."/>
            <person name="Xu J."/>
            <person name="Li Q."/>
            <person name="Guo A."/>
            <person name="Zhou L."/>
            <person name="Li J."/>
            <person name="Wu Y."/>
            <person name="Ma Z."/>
            <person name="Armero A."/>
            <person name="Issali A.E."/>
            <person name="Liu N."/>
            <person name="Peng M."/>
            <person name="Yang Y."/>
        </authorList>
    </citation>
    <scope>NUCLEOTIDE SEQUENCE</scope>
    <source>
        <tissue evidence="13">Spear leaf of Hainan Tall coconut</tissue>
    </source>
</reference>
<feature type="domain" description="Protein kinase" evidence="12">
    <location>
        <begin position="939"/>
        <end position="1209"/>
    </location>
</feature>
<dbReference type="EMBL" id="CM017882">
    <property type="protein sequence ID" value="KAG1363995.1"/>
    <property type="molecule type" value="Genomic_DNA"/>
</dbReference>
<dbReference type="SUPFAM" id="SSF54277">
    <property type="entry name" value="CAD &amp; PB1 domains"/>
    <property type="match status" value="1"/>
</dbReference>
<dbReference type="FunFam" id="1.10.510.10:FF:000142">
    <property type="entry name" value="Octicosapeptide/phox/Bem1p domain kinase superfamily protein"/>
    <property type="match status" value="1"/>
</dbReference>
<dbReference type="SMART" id="SM00220">
    <property type="entry name" value="S_TKc"/>
    <property type="match status" value="1"/>
</dbReference>
<feature type="region of interest" description="Disordered" evidence="11">
    <location>
        <begin position="825"/>
        <end position="849"/>
    </location>
</feature>
<dbReference type="Gene3D" id="1.10.510.10">
    <property type="entry name" value="Transferase(Phosphotransferase) domain 1"/>
    <property type="match status" value="1"/>
</dbReference>
<dbReference type="CDD" id="cd13999">
    <property type="entry name" value="STKc_MAP3K-like"/>
    <property type="match status" value="1"/>
</dbReference>
<dbReference type="PANTHER" id="PTHR23257">
    <property type="entry name" value="SERINE-THREONINE PROTEIN KINASE"/>
    <property type="match status" value="1"/>
</dbReference>
<feature type="region of interest" description="Disordered" evidence="11">
    <location>
        <begin position="1"/>
        <end position="33"/>
    </location>
</feature>
<dbReference type="PROSITE" id="PS50011">
    <property type="entry name" value="PROTEIN_KINASE_DOM"/>
    <property type="match status" value="1"/>
</dbReference>
<dbReference type="InterPro" id="IPR001245">
    <property type="entry name" value="Ser-Thr/Tyr_kinase_cat_dom"/>
</dbReference>
<dbReference type="PANTHER" id="PTHR23257:SF797">
    <property type="entry name" value="KINASE SUPERFAMILY WITH OCTICOSAPEPTIDE_PHOX_BEM1P DOMAIN-CONTAINING PROTEIN"/>
    <property type="match status" value="1"/>
</dbReference>
<evidence type="ECO:0000256" key="5">
    <source>
        <dbReference type="ARBA" id="ARBA00022679"/>
    </source>
</evidence>
<evidence type="ECO:0000256" key="9">
    <source>
        <dbReference type="ARBA" id="ARBA00023294"/>
    </source>
</evidence>
<proteinExistence type="predicted"/>
<feature type="compositionally biased region" description="Polar residues" evidence="11">
    <location>
        <begin position="742"/>
        <end position="759"/>
    </location>
</feature>
<organism evidence="13 14">
    <name type="scientific">Cocos nucifera</name>
    <name type="common">Coconut palm</name>
    <dbReference type="NCBI Taxonomy" id="13894"/>
    <lineage>
        <taxon>Eukaryota</taxon>
        <taxon>Viridiplantae</taxon>
        <taxon>Streptophyta</taxon>
        <taxon>Embryophyta</taxon>
        <taxon>Tracheophyta</taxon>
        <taxon>Spermatophyta</taxon>
        <taxon>Magnoliopsida</taxon>
        <taxon>Liliopsida</taxon>
        <taxon>Arecaceae</taxon>
        <taxon>Arecoideae</taxon>
        <taxon>Cocoseae</taxon>
        <taxon>Attaleinae</taxon>
        <taxon>Cocos</taxon>
    </lineage>
</organism>
<dbReference type="SMART" id="SM00666">
    <property type="entry name" value="PB1"/>
    <property type="match status" value="1"/>
</dbReference>
<evidence type="ECO:0000256" key="6">
    <source>
        <dbReference type="ARBA" id="ARBA00022741"/>
    </source>
</evidence>
<dbReference type="InterPro" id="IPR017441">
    <property type="entry name" value="Protein_kinase_ATP_BS"/>
</dbReference>
<dbReference type="GO" id="GO:0005737">
    <property type="term" value="C:cytoplasm"/>
    <property type="evidence" value="ECO:0007669"/>
    <property type="project" value="UniProtKB-SubCell"/>
</dbReference>
<dbReference type="Pfam" id="PF00564">
    <property type="entry name" value="PB1"/>
    <property type="match status" value="1"/>
</dbReference>
<dbReference type="PROSITE" id="PS00108">
    <property type="entry name" value="PROTEIN_KINASE_ST"/>
    <property type="match status" value="1"/>
</dbReference>
<evidence type="ECO:0000256" key="4">
    <source>
        <dbReference type="ARBA" id="ARBA00022553"/>
    </source>
</evidence>
<comment type="caution">
    <text evidence="13">The sequence shown here is derived from an EMBL/GenBank/DDBJ whole genome shotgun (WGS) entry which is preliminary data.</text>
</comment>
<dbReference type="AlphaFoldDB" id="A0A8K0NA68"/>
<dbReference type="FunFam" id="3.10.20.90:FF:000058">
    <property type="entry name" value="Octicosapeptide/phox/Bem1p domain kinase superfamily protein"/>
    <property type="match status" value="1"/>
</dbReference>
<dbReference type="Gene3D" id="3.30.200.20">
    <property type="entry name" value="Phosphorylase Kinase, domain 1"/>
    <property type="match status" value="1"/>
</dbReference>
<dbReference type="SUPFAM" id="SSF56112">
    <property type="entry name" value="Protein kinase-like (PK-like)"/>
    <property type="match status" value="1"/>
</dbReference>
<feature type="compositionally biased region" description="Basic and acidic residues" evidence="11">
    <location>
        <begin position="802"/>
        <end position="813"/>
    </location>
</feature>
<evidence type="ECO:0000256" key="3">
    <source>
        <dbReference type="ARBA" id="ARBA00022527"/>
    </source>
</evidence>
<dbReference type="InterPro" id="IPR050167">
    <property type="entry name" value="Ser_Thr_protein_kinase"/>
</dbReference>
<feature type="region of interest" description="Disordered" evidence="11">
    <location>
        <begin position="779"/>
        <end position="813"/>
    </location>
</feature>
<dbReference type="InterPro" id="IPR000270">
    <property type="entry name" value="PB1_dom"/>
</dbReference>
<keyword evidence="3" id="KW-0723">Serine/threonine-protein kinase</keyword>
<dbReference type="Gene3D" id="3.10.20.90">
    <property type="entry name" value="Phosphatidylinositol 3-kinase Catalytic Subunit, Chain A, domain 1"/>
    <property type="match status" value="1"/>
</dbReference>
<dbReference type="PRINTS" id="PR00109">
    <property type="entry name" value="TYRKINASE"/>
</dbReference>